<organism evidence="1 2">
    <name type="scientific">Pedobacter rhizosphaerae</name>
    <dbReference type="NCBI Taxonomy" id="390241"/>
    <lineage>
        <taxon>Bacteria</taxon>
        <taxon>Pseudomonadati</taxon>
        <taxon>Bacteroidota</taxon>
        <taxon>Sphingobacteriia</taxon>
        <taxon>Sphingobacteriales</taxon>
        <taxon>Sphingobacteriaceae</taxon>
        <taxon>Pedobacter</taxon>
    </lineage>
</organism>
<evidence type="ECO:0000313" key="2">
    <source>
        <dbReference type="Proteomes" id="UP000199572"/>
    </source>
</evidence>
<sequence length="100" mass="11134">MASIVPRKDPVFGVLMPAMEDIARDCQRGQSEDQTRRGRMRYTGLGFLRICQPNWCILPMVPAADQSGKNGWDETEVYGLRKGIFILHGNGDKISAGSCF</sequence>
<name>A0A1H9VPI6_9SPHI</name>
<dbReference type="AlphaFoldDB" id="A0A1H9VPI6"/>
<gene>
    <name evidence="1" type="ORF">SAMN04488023_14620</name>
</gene>
<dbReference type="Proteomes" id="UP000199572">
    <property type="component" value="Unassembled WGS sequence"/>
</dbReference>
<accession>A0A1H9VPI6</accession>
<reference evidence="1 2" key="1">
    <citation type="submission" date="2016-10" db="EMBL/GenBank/DDBJ databases">
        <authorList>
            <person name="de Groot N.N."/>
        </authorList>
    </citation>
    <scope>NUCLEOTIDE SEQUENCE [LARGE SCALE GENOMIC DNA]</scope>
    <source>
        <strain evidence="1 2">DSM 18610</strain>
    </source>
</reference>
<proteinExistence type="predicted"/>
<protein>
    <submittedName>
        <fullName evidence="1">Uncharacterized protein</fullName>
    </submittedName>
</protein>
<keyword evidence="2" id="KW-1185">Reference proteome</keyword>
<evidence type="ECO:0000313" key="1">
    <source>
        <dbReference type="EMBL" id="SES23479.1"/>
    </source>
</evidence>
<dbReference type="RefSeq" id="WP_090889036.1">
    <property type="nucleotide sequence ID" value="NZ_FOGG01000046.1"/>
</dbReference>
<dbReference type="EMBL" id="FOGG01000046">
    <property type="protein sequence ID" value="SES23479.1"/>
    <property type="molecule type" value="Genomic_DNA"/>
</dbReference>